<keyword evidence="3" id="KW-0804">Transcription</keyword>
<dbReference type="RefSeq" id="WP_095265234.1">
    <property type="nucleotide sequence ID" value="NZ_NPBY01000032.1"/>
</dbReference>
<dbReference type="InterPro" id="IPR036388">
    <property type="entry name" value="WH-like_DNA-bd_sf"/>
</dbReference>
<dbReference type="InterPro" id="IPR016032">
    <property type="entry name" value="Sig_transdc_resp-reg_C-effctor"/>
</dbReference>
<dbReference type="GO" id="GO:0006355">
    <property type="term" value="P:regulation of DNA-templated transcription"/>
    <property type="evidence" value="ECO:0007669"/>
    <property type="project" value="InterPro"/>
</dbReference>
<comment type="caution">
    <text evidence="5">The sequence shown here is derived from an EMBL/GenBank/DDBJ whole genome shotgun (WGS) entry which is preliminary data.</text>
</comment>
<name>A0A268EV91_9BACL</name>
<dbReference type="OrthoDB" id="2612750at2"/>
<evidence type="ECO:0000256" key="2">
    <source>
        <dbReference type="ARBA" id="ARBA00023125"/>
    </source>
</evidence>
<gene>
    <name evidence="5" type="ORF">CHH67_11045</name>
</gene>
<feature type="domain" description="HTH luxR-type" evidence="4">
    <location>
        <begin position="74"/>
        <end position="131"/>
    </location>
</feature>
<dbReference type="PANTHER" id="PTHR44688">
    <property type="entry name" value="DNA-BINDING TRANSCRIPTIONAL ACTIVATOR DEVR_DOSR"/>
    <property type="match status" value="1"/>
</dbReference>
<organism evidence="5 6">
    <name type="scientific">Paenibacillus campinasensis</name>
    <dbReference type="NCBI Taxonomy" id="66347"/>
    <lineage>
        <taxon>Bacteria</taxon>
        <taxon>Bacillati</taxon>
        <taxon>Bacillota</taxon>
        <taxon>Bacilli</taxon>
        <taxon>Bacillales</taxon>
        <taxon>Paenibacillaceae</taxon>
        <taxon>Paenibacillus</taxon>
    </lineage>
</organism>
<dbReference type="GO" id="GO:0003677">
    <property type="term" value="F:DNA binding"/>
    <property type="evidence" value="ECO:0007669"/>
    <property type="project" value="UniProtKB-KW"/>
</dbReference>
<proteinExistence type="predicted"/>
<dbReference type="Pfam" id="PF00196">
    <property type="entry name" value="GerE"/>
    <property type="match status" value="1"/>
</dbReference>
<keyword evidence="1" id="KW-0805">Transcription regulation</keyword>
<dbReference type="SMART" id="SM00421">
    <property type="entry name" value="HTH_LUXR"/>
    <property type="match status" value="1"/>
</dbReference>
<dbReference type="AlphaFoldDB" id="A0A268EV91"/>
<reference evidence="5 6" key="1">
    <citation type="submission" date="2017-07" db="EMBL/GenBank/DDBJ databases">
        <title>Isolation and whole genome analysis of endospore-forming bacteria from heroin.</title>
        <authorList>
            <person name="Kalinowski J."/>
            <person name="Ahrens B."/>
            <person name="Al-Dilaimi A."/>
            <person name="Winkler A."/>
            <person name="Wibberg D."/>
            <person name="Schleenbecker U."/>
            <person name="Ruckert C."/>
            <person name="Wolfel R."/>
            <person name="Grass G."/>
        </authorList>
    </citation>
    <scope>NUCLEOTIDE SEQUENCE [LARGE SCALE GENOMIC DNA]</scope>
    <source>
        <strain evidence="5 6">7537-G1</strain>
    </source>
</reference>
<dbReference type="Proteomes" id="UP000215596">
    <property type="component" value="Unassembled WGS sequence"/>
</dbReference>
<dbReference type="PRINTS" id="PR00038">
    <property type="entry name" value="HTHLUXR"/>
</dbReference>
<keyword evidence="2" id="KW-0238">DNA-binding</keyword>
<sequence>MPVTKLLLTVASSSDHERERQELAELHSMIMNRVVHMNIRDSVQVTMEYVVADSDGDSASSDSVGLELAARDNLANLSARQLEIAVLLCRHYSIRKIAEELYISINTVKKHIQNIKKALCLEEAGDEFVFLLAKKLGDDTKNE</sequence>
<dbReference type="SUPFAM" id="SSF46894">
    <property type="entry name" value="C-terminal effector domain of the bipartite response regulators"/>
    <property type="match status" value="1"/>
</dbReference>
<evidence type="ECO:0000259" key="4">
    <source>
        <dbReference type="SMART" id="SM00421"/>
    </source>
</evidence>
<protein>
    <recommendedName>
        <fullName evidence="4">HTH luxR-type domain-containing protein</fullName>
    </recommendedName>
</protein>
<dbReference type="EMBL" id="NPBY01000032">
    <property type="protein sequence ID" value="PAD77043.1"/>
    <property type="molecule type" value="Genomic_DNA"/>
</dbReference>
<dbReference type="InterPro" id="IPR000792">
    <property type="entry name" value="Tscrpt_reg_LuxR_C"/>
</dbReference>
<evidence type="ECO:0000313" key="6">
    <source>
        <dbReference type="Proteomes" id="UP000215596"/>
    </source>
</evidence>
<accession>A0A268EV91</accession>
<evidence type="ECO:0000313" key="5">
    <source>
        <dbReference type="EMBL" id="PAD77043.1"/>
    </source>
</evidence>
<evidence type="ECO:0000256" key="1">
    <source>
        <dbReference type="ARBA" id="ARBA00023015"/>
    </source>
</evidence>
<evidence type="ECO:0000256" key="3">
    <source>
        <dbReference type="ARBA" id="ARBA00023163"/>
    </source>
</evidence>
<dbReference type="Gene3D" id="1.10.10.10">
    <property type="entry name" value="Winged helix-like DNA-binding domain superfamily/Winged helix DNA-binding domain"/>
    <property type="match status" value="1"/>
</dbReference>
<dbReference type="PANTHER" id="PTHR44688:SF16">
    <property type="entry name" value="DNA-BINDING TRANSCRIPTIONAL ACTIVATOR DEVR_DOSR"/>
    <property type="match status" value="1"/>
</dbReference>